<dbReference type="EMBL" id="JANDBD010000009">
    <property type="protein sequence ID" value="MCP9274974.1"/>
    <property type="molecule type" value="Genomic_DNA"/>
</dbReference>
<organism evidence="2 3">
    <name type="scientific">Mycolicibacterium arenosum</name>
    <dbReference type="NCBI Taxonomy" id="2952157"/>
    <lineage>
        <taxon>Bacteria</taxon>
        <taxon>Bacillati</taxon>
        <taxon>Actinomycetota</taxon>
        <taxon>Actinomycetes</taxon>
        <taxon>Mycobacteriales</taxon>
        <taxon>Mycobacteriaceae</taxon>
        <taxon>Mycolicibacterium</taxon>
    </lineage>
</organism>
<gene>
    <name evidence="2" type="ORF">NM203_22545</name>
</gene>
<proteinExistence type="predicted"/>
<keyword evidence="3" id="KW-1185">Reference proteome</keyword>
<sequence>MNAANVLVVSAVLQAARGALLGWPIALTQANVIRASANARRRLLQCHLDNLFMAALQFGVAAATEPPSWVAWCIAVGGWTNAQLFVIPLIRPALDPASRVIAAVAIPSFLLTTVGWVGLAATTITTLATST</sequence>
<reference evidence="2 3" key="1">
    <citation type="submission" date="2022-06" db="EMBL/GenBank/DDBJ databases">
        <title>Mycolicibacterium sp. CAU 1645 isolated from seawater.</title>
        <authorList>
            <person name="Kim W."/>
        </authorList>
    </citation>
    <scope>NUCLEOTIDE SEQUENCE [LARGE SCALE GENOMIC DNA]</scope>
    <source>
        <strain evidence="2 3">CAU 1645</strain>
    </source>
</reference>
<keyword evidence="1" id="KW-1133">Transmembrane helix</keyword>
<evidence type="ECO:0000313" key="3">
    <source>
        <dbReference type="Proteomes" id="UP001651690"/>
    </source>
</evidence>
<dbReference type="Proteomes" id="UP001651690">
    <property type="component" value="Unassembled WGS sequence"/>
</dbReference>
<keyword evidence="1" id="KW-0472">Membrane</keyword>
<feature type="transmembrane region" description="Helical" evidence="1">
    <location>
        <begin position="69"/>
        <end position="90"/>
    </location>
</feature>
<evidence type="ECO:0000256" key="1">
    <source>
        <dbReference type="SAM" id="Phobius"/>
    </source>
</evidence>
<feature type="transmembrane region" description="Helical" evidence="1">
    <location>
        <begin position="102"/>
        <end position="128"/>
    </location>
</feature>
<comment type="caution">
    <text evidence="2">The sequence shown here is derived from an EMBL/GenBank/DDBJ whole genome shotgun (WGS) entry which is preliminary data.</text>
</comment>
<dbReference type="RefSeq" id="WP_255062680.1">
    <property type="nucleotide sequence ID" value="NZ_JANDBD010000009.1"/>
</dbReference>
<keyword evidence="1" id="KW-0812">Transmembrane</keyword>
<accession>A0ABT1M716</accession>
<protein>
    <submittedName>
        <fullName evidence="2">Uncharacterized protein</fullName>
    </submittedName>
</protein>
<evidence type="ECO:0000313" key="2">
    <source>
        <dbReference type="EMBL" id="MCP9274974.1"/>
    </source>
</evidence>
<name>A0ABT1M716_9MYCO</name>